<dbReference type="RefSeq" id="WP_149813978.1">
    <property type="nucleotide sequence ID" value="NZ_VUKA01000021.1"/>
</dbReference>
<dbReference type="EMBL" id="VUKA01000021">
    <property type="protein sequence ID" value="KAA2211580.1"/>
    <property type="molecule type" value="Genomic_DNA"/>
</dbReference>
<dbReference type="Proteomes" id="UP000322110">
    <property type="component" value="Unassembled WGS sequence"/>
</dbReference>
<comment type="caution">
    <text evidence="1">The sequence shown here is derived from an EMBL/GenBank/DDBJ whole genome shotgun (WGS) entry which is preliminary data.</text>
</comment>
<gene>
    <name evidence="1" type="ORF">F0Q34_19445</name>
</gene>
<name>A0A5B2TCS0_9PROT</name>
<proteinExistence type="predicted"/>
<accession>A0A5B2TCS0</accession>
<reference evidence="1 2" key="1">
    <citation type="journal article" date="2015" name="Int. J. Syst. Evol. Microbiol.">
        <title>Roseomonas oryzae sp. nov., isolated from paddy rhizosphere soil.</title>
        <authorList>
            <person name="Ramaprasad E.V."/>
            <person name="Sasikala Ch."/>
            <person name="Ramana Ch.V."/>
        </authorList>
    </citation>
    <scope>NUCLEOTIDE SEQUENCE [LARGE SCALE GENOMIC DNA]</scope>
    <source>
        <strain evidence="1 2">KCTC 42542</strain>
    </source>
</reference>
<dbReference type="AlphaFoldDB" id="A0A5B2TCS0"/>
<evidence type="ECO:0000313" key="2">
    <source>
        <dbReference type="Proteomes" id="UP000322110"/>
    </source>
</evidence>
<sequence length="88" mass="9230">MDDFADWRAADSSGARPRPELLIAACLESTQARLAALMAFPALPSSLAVQAALMAQLREVFAEVEALLTLAELLGLPELDAVVSTGCS</sequence>
<evidence type="ECO:0000313" key="1">
    <source>
        <dbReference type="EMBL" id="KAA2211580.1"/>
    </source>
</evidence>
<organism evidence="1 2">
    <name type="scientific">Teichococcus oryzae</name>
    <dbReference type="NCBI Taxonomy" id="1608942"/>
    <lineage>
        <taxon>Bacteria</taxon>
        <taxon>Pseudomonadati</taxon>
        <taxon>Pseudomonadota</taxon>
        <taxon>Alphaproteobacteria</taxon>
        <taxon>Acetobacterales</taxon>
        <taxon>Roseomonadaceae</taxon>
        <taxon>Roseomonas</taxon>
    </lineage>
</organism>
<protein>
    <submittedName>
        <fullName evidence="1">Uncharacterized protein</fullName>
    </submittedName>
</protein>
<keyword evidence="2" id="KW-1185">Reference proteome</keyword>